<comment type="caution">
    <text evidence="1">The sequence shown here is derived from an EMBL/GenBank/DDBJ whole genome shotgun (WGS) entry which is preliminary data.</text>
</comment>
<gene>
    <name evidence="1" type="ORF">LCGC14_1218030</name>
</gene>
<organism evidence="1">
    <name type="scientific">marine sediment metagenome</name>
    <dbReference type="NCBI Taxonomy" id="412755"/>
    <lineage>
        <taxon>unclassified sequences</taxon>
        <taxon>metagenomes</taxon>
        <taxon>ecological metagenomes</taxon>
    </lineage>
</organism>
<proteinExistence type="predicted"/>
<dbReference type="EMBL" id="LAZR01006387">
    <property type="protein sequence ID" value="KKM92473.1"/>
    <property type="molecule type" value="Genomic_DNA"/>
</dbReference>
<reference evidence="1" key="1">
    <citation type="journal article" date="2015" name="Nature">
        <title>Complex archaea that bridge the gap between prokaryotes and eukaryotes.</title>
        <authorList>
            <person name="Spang A."/>
            <person name="Saw J.H."/>
            <person name="Jorgensen S.L."/>
            <person name="Zaremba-Niedzwiedzka K."/>
            <person name="Martijn J."/>
            <person name="Lind A.E."/>
            <person name="van Eijk R."/>
            <person name="Schleper C."/>
            <person name="Guy L."/>
            <person name="Ettema T.J."/>
        </authorList>
    </citation>
    <scope>NUCLEOTIDE SEQUENCE</scope>
</reference>
<protein>
    <submittedName>
        <fullName evidence="1">Uncharacterized protein</fullName>
    </submittedName>
</protein>
<sequence length="89" mass="10140">MANRIIDDKRPIERAWSASPDEVGATVGWPLDDPVTKIEPYHENGEMAPVVWLRVWKGERLVLRLNASFMVEIDYVPVPRPGGRVTDTR</sequence>
<dbReference type="AlphaFoldDB" id="A0A0F9LG51"/>
<accession>A0A0F9LG51</accession>
<evidence type="ECO:0000313" key="1">
    <source>
        <dbReference type="EMBL" id="KKM92473.1"/>
    </source>
</evidence>
<name>A0A0F9LG51_9ZZZZ</name>